<name>A0A542YNS5_9MICO</name>
<sequence length="164" mass="17839">MAVLRDICQVLLTGTFWKEVATVRWTEEATPDGRSVLLDNPSPHPVTLVAATCREPVPDGDLGRWVASTRLALPDRRHGVAVLHQPTLRPGAPAQAEPGSRCSLALPRLSPPVTLTSLVVSATVEGKAQKYWRLDTTGQVEVLRDDIVWGTPRDGLDGLFSFLN</sequence>
<keyword evidence="2" id="KW-1185">Reference proteome</keyword>
<evidence type="ECO:0000313" key="2">
    <source>
        <dbReference type="Proteomes" id="UP000319516"/>
    </source>
</evidence>
<proteinExistence type="predicted"/>
<organism evidence="1 2">
    <name type="scientific">Ornithinicoccus hortensis</name>
    <dbReference type="NCBI Taxonomy" id="82346"/>
    <lineage>
        <taxon>Bacteria</taxon>
        <taxon>Bacillati</taxon>
        <taxon>Actinomycetota</taxon>
        <taxon>Actinomycetes</taxon>
        <taxon>Micrococcales</taxon>
        <taxon>Intrasporangiaceae</taxon>
        <taxon>Ornithinicoccus</taxon>
    </lineage>
</organism>
<accession>A0A542YNS5</accession>
<evidence type="ECO:0000313" key="1">
    <source>
        <dbReference type="EMBL" id="TQL49765.1"/>
    </source>
</evidence>
<dbReference type="RefSeq" id="WP_141783983.1">
    <property type="nucleotide sequence ID" value="NZ_BAAAIK010000003.1"/>
</dbReference>
<dbReference type="EMBL" id="VFOP01000001">
    <property type="protein sequence ID" value="TQL49765.1"/>
    <property type="molecule type" value="Genomic_DNA"/>
</dbReference>
<dbReference type="Proteomes" id="UP000319516">
    <property type="component" value="Unassembled WGS sequence"/>
</dbReference>
<comment type="caution">
    <text evidence="1">The sequence shown here is derived from an EMBL/GenBank/DDBJ whole genome shotgun (WGS) entry which is preliminary data.</text>
</comment>
<dbReference type="AlphaFoldDB" id="A0A542YNS5"/>
<gene>
    <name evidence="1" type="ORF">FB467_0857</name>
</gene>
<protein>
    <submittedName>
        <fullName evidence="1">Uncharacterized protein</fullName>
    </submittedName>
</protein>
<reference evidence="1 2" key="1">
    <citation type="submission" date="2019-06" db="EMBL/GenBank/DDBJ databases">
        <title>Sequencing the genomes of 1000 actinobacteria strains.</title>
        <authorList>
            <person name="Klenk H.-P."/>
        </authorList>
    </citation>
    <scope>NUCLEOTIDE SEQUENCE [LARGE SCALE GENOMIC DNA]</scope>
    <source>
        <strain evidence="1 2">DSM 12335</strain>
    </source>
</reference>